<keyword evidence="5 6" id="KW-0472">Membrane</keyword>
<evidence type="ECO:0000256" key="3">
    <source>
        <dbReference type="ARBA" id="ARBA00022692"/>
    </source>
</evidence>
<dbReference type="PANTHER" id="PTHR32309:SF13">
    <property type="entry name" value="FERRIC ENTEROBACTIN TRANSPORT PROTEIN FEPE"/>
    <property type="match status" value="1"/>
</dbReference>
<sequence length="209" mass="24299">MKNNFTNNQSMNEDEIDLRELFITIWNKKIFIIIFTFIVTSIAFLYILLKNPNPIYEGKIYFEMGEMKGETFGSKLIENTNDLAMLINITFDENIIDNKNSNLENPSAKLSKGTTKILEIKYEDEDRELIKNELNKIKEFILARHEGISKLYNIAINTKQIGEMKISKEAINKPKKALIVTVAFVTGFILSIFLVFFMQFINSFKEEKN</sequence>
<keyword evidence="3 6" id="KW-0812">Transmembrane</keyword>
<name>A0AAD0QHI3_9BACT</name>
<dbReference type="AlphaFoldDB" id="A0AAD0QHI3"/>
<dbReference type="RefSeq" id="WP_115427605.1">
    <property type="nucleotide sequence ID" value="NZ_CP031367.1"/>
</dbReference>
<proteinExistence type="predicted"/>
<dbReference type="InterPro" id="IPR050445">
    <property type="entry name" value="Bact_polysacc_biosynth/exp"/>
</dbReference>
<dbReference type="PANTHER" id="PTHR32309">
    <property type="entry name" value="TYROSINE-PROTEIN KINASE"/>
    <property type="match status" value="1"/>
</dbReference>
<evidence type="ECO:0000256" key="2">
    <source>
        <dbReference type="ARBA" id="ARBA00022475"/>
    </source>
</evidence>
<evidence type="ECO:0000256" key="6">
    <source>
        <dbReference type="SAM" id="Phobius"/>
    </source>
</evidence>
<evidence type="ECO:0000259" key="7">
    <source>
        <dbReference type="Pfam" id="PF02706"/>
    </source>
</evidence>
<accession>A0AAD0QHI3</accession>
<feature type="transmembrane region" description="Helical" evidence="6">
    <location>
        <begin position="30"/>
        <end position="49"/>
    </location>
</feature>
<protein>
    <submittedName>
        <fullName evidence="8">Chain length determinant protein, Wzz family</fullName>
    </submittedName>
</protein>
<dbReference type="Proteomes" id="UP000254504">
    <property type="component" value="Chromosome"/>
</dbReference>
<keyword evidence="4 6" id="KW-1133">Transmembrane helix</keyword>
<evidence type="ECO:0000313" key="11">
    <source>
        <dbReference type="Proteomes" id="UP000289132"/>
    </source>
</evidence>
<dbReference type="Proteomes" id="UP000289132">
    <property type="component" value="Unassembled WGS sequence"/>
</dbReference>
<dbReference type="KEGG" id="atp:ATR_0161"/>
<keyword evidence="2" id="KW-1003">Cell membrane</keyword>
<evidence type="ECO:0000256" key="1">
    <source>
        <dbReference type="ARBA" id="ARBA00004651"/>
    </source>
</evidence>
<dbReference type="EMBL" id="CP031367">
    <property type="protein sequence ID" value="AXK48054.1"/>
    <property type="molecule type" value="Genomic_DNA"/>
</dbReference>
<feature type="transmembrane region" description="Helical" evidence="6">
    <location>
        <begin position="177"/>
        <end position="201"/>
    </location>
</feature>
<reference evidence="9 11" key="1">
    <citation type="submission" date="2017-10" db="EMBL/GenBank/DDBJ databases">
        <title>Genomics of the genus Arcobacter.</title>
        <authorList>
            <person name="Perez-Cataluna A."/>
            <person name="Figueras M.J."/>
        </authorList>
    </citation>
    <scope>NUCLEOTIDE SEQUENCE [LARGE SCALE GENOMIC DNA]</scope>
    <source>
        <strain evidence="9 11">LMG 25534</strain>
    </source>
</reference>
<dbReference type="EMBL" id="PDKD01000001">
    <property type="protein sequence ID" value="RXJ93264.1"/>
    <property type="molecule type" value="Genomic_DNA"/>
</dbReference>
<gene>
    <name evidence="8" type="ORF">ATR_0161</name>
    <name evidence="9" type="ORF">CRU87_01900</name>
</gene>
<evidence type="ECO:0000256" key="4">
    <source>
        <dbReference type="ARBA" id="ARBA00022989"/>
    </source>
</evidence>
<feature type="domain" description="Polysaccharide chain length determinant N-terminal" evidence="7">
    <location>
        <begin position="14"/>
        <end position="67"/>
    </location>
</feature>
<organism evidence="8 10">
    <name type="scientific">Aliarcobacter trophiarum LMG 25534</name>
    <dbReference type="NCBI Taxonomy" id="1032241"/>
    <lineage>
        <taxon>Bacteria</taxon>
        <taxon>Pseudomonadati</taxon>
        <taxon>Campylobacterota</taxon>
        <taxon>Epsilonproteobacteria</taxon>
        <taxon>Campylobacterales</taxon>
        <taxon>Arcobacteraceae</taxon>
        <taxon>Aliarcobacter</taxon>
    </lineage>
</organism>
<evidence type="ECO:0000313" key="10">
    <source>
        <dbReference type="Proteomes" id="UP000254504"/>
    </source>
</evidence>
<keyword evidence="11" id="KW-1185">Reference proteome</keyword>
<dbReference type="Pfam" id="PF02706">
    <property type="entry name" value="Wzz"/>
    <property type="match status" value="1"/>
</dbReference>
<evidence type="ECO:0000313" key="9">
    <source>
        <dbReference type="EMBL" id="RXJ93264.1"/>
    </source>
</evidence>
<dbReference type="GO" id="GO:0004713">
    <property type="term" value="F:protein tyrosine kinase activity"/>
    <property type="evidence" value="ECO:0007669"/>
    <property type="project" value="TreeGrafter"/>
</dbReference>
<reference evidence="8 10" key="2">
    <citation type="submission" date="2018-07" db="EMBL/GenBank/DDBJ databases">
        <title>Complete genome of the Arcobacter trophiarum type strain LMG 25534.</title>
        <authorList>
            <person name="Miller W.G."/>
            <person name="Yee E."/>
        </authorList>
    </citation>
    <scope>NUCLEOTIDE SEQUENCE [LARGE SCALE GENOMIC DNA]</scope>
    <source>
        <strain evidence="8 10">LMG 25534</strain>
    </source>
</reference>
<dbReference type="GO" id="GO:0005886">
    <property type="term" value="C:plasma membrane"/>
    <property type="evidence" value="ECO:0007669"/>
    <property type="project" value="UniProtKB-SubCell"/>
</dbReference>
<evidence type="ECO:0000256" key="5">
    <source>
        <dbReference type="ARBA" id="ARBA00023136"/>
    </source>
</evidence>
<comment type="subcellular location">
    <subcellularLocation>
        <location evidence="1">Cell membrane</location>
        <topology evidence="1">Multi-pass membrane protein</topology>
    </subcellularLocation>
</comment>
<evidence type="ECO:0000313" key="8">
    <source>
        <dbReference type="EMBL" id="AXK48054.1"/>
    </source>
</evidence>
<dbReference type="InterPro" id="IPR003856">
    <property type="entry name" value="LPS_length_determ_N"/>
</dbReference>